<feature type="coiled-coil region" evidence="1">
    <location>
        <begin position="752"/>
        <end position="779"/>
    </location>
</feature>
<dbReference type="Ensembl" id="ENSAPET00000019497.1">
    <property type="protein sequence ID" value="ENSAPEP00000018980.1"/>
    <property type="gene ID" value="ENSAPEG00000013521.1"/>
</dbReference>
<dbReference type="PANTHER" id="PTHR15347:SF1">
    <property type="entry name" value="SPERM-ASSOCIATED ANTIGEN 5"/>
    <property type="match status" value="1"/>
</dbReference>
<protein>
    <recommendedName>
        <fullName evidence="5">Sperm associated antigen 5</fullName>
    </recommendedName>
</protein>
<evidence type="ECO:0000313" key="4">
    <source>
        <dbReference type="Proteomes" id="UP000265080"/>
    </source>
</evidence>
<feature type="transmembrane region" description="Helical" evidence="2">
    <location>
        <begin position="1139"/>
        <end position="1157"/>
    </location>
</feature>
<dbReference type="InterPro" id="IPR028728">
    <property type="entry name" value="Astrin"/>
</dbReference>
<feature type="coiled-coil region" evidence="1">
    <location>
        <begin position="1084"/>
        <end position="1111"/>
    </location>
</feature>
<dbReference type="PANTHER" id="PTHR15347">
    <property type="entry name" value="SPERM-ASSOCIATED ANTIGEN 5"/>
    <property type="match status" value="1"/>
</dbReference>
<keyword evidence="2" id="KW-1133">Transmembrane helix</keyword>
<dbReference type="AlphaFoldDB" id="A0A3P8T1N9"/>
<dbReference type="GeneTree" id="ENSGT00940000167108"/>
<dbReference type="OMA" id="YMEEKIQ"/>
<keyword evidence="1" id="KW-0175">Coiled coil</keyword>
<accession>A0A3P8T1N9</accession>
<name>A0A3P8T1N9_AMPPE</name>
<reference evidence="3" key="3">
    <citation type="submission" date="2025-09" db="UniProtKB">
        <authorList>
            <consortium name="Ensembl"/>
        </authorList>
    </citation>
    <scope>IDENTIFICATION</scope>
</reference>
<dbReference type="Proteomes" id="UP000265080">
    <property type="component" value="Chromosome 3"/>
</dbReference>
<proteinExistence type="predicted"/>
<dbReference type="GO" id="GO:0051988">
    <property type="term" value="P:regulation of attachment of spindle microtubules to kinetochore"/>
    <property type="evidence" value="ECO:0007669"/>
    <property type="project" value="InterPro"/>
</dbReference>
<sequence length="1197" mass="132746">SLHVSTPSSRFKSKAQLSTAAVDIPLSNQDPHLHCPSTTDMTTAQTVSGLGDVTFKSFTCAGGEVEIPGSSLCEEESFILPKDQATYNNESEDSVASHSMTVQSCSEHIEHAYHNPEMKESYSVDISAACLTNTTLTSGDRHDKQATEDLRDFQNDCCEEKFVTWKSFVRDMGEVEVSDVTRLQDETIPLPKTEFCEPLQDNSVNLTHFSVDSCQLCHVEHADHPYCSSEKPIVPVINTSSEISSSDNLCNGLSDVTFMSFNCAGGEIEISEGTKSADETASSQESDIFISFFTADGEAEKSDDVKLFRKTSFPLKDQAVDHNSVFTSAAQHHIQDDYKQPNSHLENDEAVADTDPPAITASALEILTPVVRRASQYLLKDCGNPAHNQFLSDDSALEGEKSFLSPVNVNPTGLWADHLDSPIPRPLFNSTALGFKPSADPVTEPVEDLAEKLCAMPQSKIEKPVLDVPLIPNGPLQQQLRQMAEFLLLASGKMGLAGVSASVPAPTAFMALSARTPPAEFHNVCVGTSPVKLVDHSLNTSGLFERKREFTVVDACTVTDPILWNLPPGSLECLPRPELEQRLKTSMIMVEALVQQLGAARAQGCPSAGPAPSDLREKLVQTDHTELSQVRTRTIHLRIEFFHCDDALSLDIIETIILLSKSIASYVVLCDIEASLYVYLVDCLQTFSAMDQLRTHCATEISALEKSVGCQQELLTALNQTYPEQVQKQGKTNSLTVNIFLLLLFLKITSEMSVLRQKLTEKEEETGQLERKATELSATVSSSLASYTFLEQALAAESTKLQQSWKDIQQANMRFLQVENELAREQVAESERLLRENMQGLRERNIECEDLKGELCQLQLENGNLQEELETTRTKASATQLELVEKMAQAVSEITLLHHTLRGLTNELHAALSDQDKERQPVRNMERCHFSSSFVDSIMVALTAEKEEDAETDTRSDTPEPQCDILSSQTSAFTRIAAVTPKKNLNAAKFEPEEEQQSSVAELLADLGSTVTELVGTLKLVQQQYLMCCSSCGLQVEQQAANSRHEAEVLELKGQLSCLNNLVERGNQALQQKAQVKDCLHSTSADLRKDVTELRRALQQSRVESQFLREEMRKTGSQSATPAHYMEEKIQLLKEVGKLVVNICIFSVFILFLIEYVKNKIIYIYIHTHRHYCSKVWGHPDNFMSSMKTLTFIHVLT</sequence>
<reference evidence="3 4" key="1">
    <citation type="submission" date="2018-03" db="EMBL/GenBank/DDBJ databases">
        <title>Finding Nemo's genes: A chromosome-scale reference assembly of the genome of the orange clownfish Amphiprion percula.</title>
        <authorList>
            <person name="Lehmann R."/>
        </authorList>
    </citation>
    <scope>NUCLEOTIDE SEQUENCE</scope>
</reference>
<dbReference type="STRING" id="161767.ENSAPEP00000018980"/>
<organism evidence="3 4">
    <name type="scientific">Amphiprion percula</name>
    <name type="common">Orange clownfish</name>
    <name type="synonym">Lutjanus percula</name>
    <dbReference type="NCBI Taxonomy" id="161767"/>
    <lineage>
        <taxon>Eukaryota</taxon>
        <taxon>Metazoa</taxon>
        <taxon>Chordata</taxon>
        <taxon>Craniata</taxon>
        <taxon>Vertebrata</taxon>
        <taxon>Euteleostomi</taxon>
        <taxon>Actinopterygii</taxon>
        <taxon>Neopterygii</taxon>
        <taxon>Teleostei</taxon>
        <taxon>Neoteleostei</taxon>
        <taxon>Acanthomorphata</taxon>
        <taxon>Ovalentaria</taxon>
        <taxon>Pomacentridae</taxon>
        <taxon>Amphiprion</taxon>
    </lineage>
</organism>
<feature type="coiled-coil region" evidence="1">
    <location>
        <begin position="806"/>
        <end position="833"/>
    </location>
</feature>
<reference evidence="3" key="2">
    <citation type="submission" date="2025-08" db="UniProtKB">
        <authorList>
            <consortium name="Ensembl"/>
        </authorList>
    </citation>
    <scope>IDENTIFICATION</scope>
</reference>
<keyword evidence="2" id="KW-0472">Membrane</keyword>
<keyword evidence="2" id="KW-0812">Transmembrane</keyword>
<evidence type="ECO:0008006" key="5">
    <source>
        <dbReference type="Google" id="ProtNLM"/>
    </source>
</evidence>
<keyword evidence="4" id="KW-1185">Reference proteome</keyword>
<dbReference type="GO" id="GO:0051301">
    <property type="term" value="P:cell division"/>
    <property type="evidence" value="ECO:0007669"/>
    <property type="project" value="InterPro"/>
</dbReference>
<evidence type="ECO:0000313" key="3">
    <source>
        <dbReference type="Ensembl" id="ENSAPEP00000018980.1"/>
    </source>
</evidence>
<evidence type="ECO:0000256" key="1">
    <source>
        <dbReference type="SAM" id="Coils"/>
    </source>
</evidence>
<evidence type="ECO:0000256" key="2">
    <source>
        <dbReference type="SAM" id="Phobius"/>
    </source>
</evidence>